<dbReference type="InterPro" id="IPR036505">
    <property type="entry name" value="Amidase/PGRP_sf"/>
</dbReference>
<organism evidence="2 3">
    <name type="scientific">Rhodoblastus acidophilus</name>
    <name type="common">Rhodopseudomonas acidophila</name>
    <dbReference type="NCBI Taxonomy" id="1074"/>
    <lineage>
        <taxon>Bacteria</taxon>
        <taxon>Pseudomonadati</taxon>
        <taxon>Pseudomonadota</taxon>
        <taxon>Alphaproteobacteria</taxon>
        <taxon>Hyphomicrobiales</taxon>
        <taxon>Rhodoblastaceae</taxon>
        <taxon>Rhodoblastus</taxon>
    </lineage>
</organism>
<dbReference type="RefSeq" id="WP_088522474.1">
    <property type="nucleotide sequence ID" value="NZ_FYDG01000024.1"/>
</dbReference>
<dbReference type="EMBL" id="FYDG01000024">
    <property type="protein sequence ID" value="SNB83126.1"/>
    <property type="molecule type" value="Genomic_DNA"/>
</dbReference>
<gene>
    <name evidence="2" type="ORF">SAMN06265338_12428</name>
</gene>
<dbReference type="AlphaFoldDB" id="A0A212SCI3"/>
<keyword evidence="3" id="KW-1185">Reference proteome</keyword>
<dbReference type="Gene3D" id="3.40.80.10">
    <property type="entry name" value="Peptidoglycan recognition protein-like"/>
    <property type="match status" value="1"/>
</dbReference>
<proteinExistence type="predicted"/>
<dbReference type="InterPro" id="IPR002502">
    <property type="entry name" value="Amidase_domain"/>
</dbReference>
<dbReference type="OrthoDB" id="8858683at2"/>
<evidence type="ECO:0000313" key="3">
    <source>
        <dbReference type="Proteomes" id="UP000198418"/>
    </source>
</evidence>
<dbReference type="GO" id="GO:0009253">
    <property type="term" value="P:peptidoglycan catabolic process"/>
    <property type="evidence" value="ECO:0007669"/>
    <property type="project" value="InterPro"/>
</dbReference>
<sequence>MTFLITPRGFTAAEFAAYCSGLRWAKGWRPSFVTLHNTGAPNLAQWLHFGLGKAQGVQRVRNLNAYYQRLGWHSGPHLFVAPDFIWLACDLEADGVHASCFNRTSIGVEMVGDYASDAFDSGDGTKVRDNAVAAVAAIYGALRVKPDSLRFHRECLKDHHACPGAHVDKADFIARVAQAMGAAGAAA</sequence>
<dbReference type="CDD" id="cd06583">
    <property type="entry name" value="PGRP"/>
    <property type="match status" value="1"/>
</dbReference>
<reference evidence="3" key="1">
    <citation type="submission" date="2017-06" db="EMBL/GenBank/DDBJ databases">
        <authorList>
            <person name="Varghese N."/>
            <person name="Submissions S."/>
        </authorList>
    </citation>
    <scope>NUCLEOTIDE SEQUENCE [LARGE SCALE GENOMIC DNA]</scope>
    <source>
        <strain evidence="3">DSM 137</strain>
    </source>
</reference>
<dbReference type="SUPFAM" id="SSF55846">
    <property type="entry name" value="N-acetylmuramoyl-L-alanine amidase-like"/>
    <property type="match status" value="1"/>
</dbReference>
<accession>A0A212SCI3</accession>
<feature type="domain" description="N-acetylmuramoyl-L-alanine amidase" evidence="1">
    <location>
        <begin position="29"/>
        <end position="164"/>
    </location>
</feature>
<dbReference type="Pfam" id="PF01510">
    <property type="entry name" value="Amidase_2"/>
    <property type="match status" value="1"/>
</dbReference>
<dbReference type="Proteomes" id="UP000198418">
    <property type="component" value="Unassembled WGS sequence"/>
</dbReference>
<evidence type="ECO:0000259" key="1">
    <source>
        <dbReference type="Pfam" id="PF01510"/>
    </source>
</evidence>
<dbReference type="GO" id="GO:0008745">
    <property type="term" value="F:N-acetylmuramoyl-L-alanine amidase activity"/>
    <property type="evidence" value="ECO:0007669"/>
    <property type="project" value="InterPro"/>
</dbReference>
<name>A0A212SCI3_RHOAC</name>
<evidence type="ECO:0000313" key="2">
    <source>
        <dbReference type="EMBL" id="SNB83126.1"/>
    </source>
</evidence>
<protein>
    <submittedName>
        <fullName evidence="2">N-acetylmuramoyl-L-alanine amidase</fullName>
    </submittedName>
</protein>